<protein>
    <recommendedName>
        <fullName evidence="5">Zinc finger PHD-type domain-containing protein</fullName>
    </recommendedName>
</protein>
<dbReference type="AlphaFoldDB" id="A0AAV1K0W6"/>
<dbReference type="InterPro" id="IPR004244">
    <property type="entry name" value="Transposase_22"/>
</dbReference>
<dbReference type="Gene3D" id="3.30.70.1820">
    <property type="entry name" value="L1 transposable element, RRM domain"/>
    <property type="match status" value="1"/>
</dbReference>
<dbReference type="InterPro" id="IPR013083">
    <property type="entry name" value="Znf_RING/FYVE/PHD"/>
</dbReference>
<reference evidence="6 7" key="1">
    <citation type="submission" date="2023-11" db="EMBL/GenBank/DDBJ databases">
        <authorList>
            <person name="Okamura Y."/>
        </authorList>
    </citation>
    <scope>NUCLEOTIDE SEQUENCE [LARGE SCALE GENOMIC DNA]</scope>
</reference>
<dbReference type="SMART" id="SM00249">
    <property type="entry name" value="PHD"/>
    <property type="match status" value="1"/>
</dbReference>
<keyword evidence="7" id="KW-1185">Reference proteome</keyword>
<organism evidence="6 7">
    <name type="scientific">Leptosia nina</name>
    <dbReference type="NCBI Taxonomy" id="320188"/>
    <lineage>
        <taxon>Eukaryota</taxon>
        <taxon>Metazoa</taxon>
        <taxon>Ecdysozoa</taxon>
        <taxon>Arthropoda</taxon>
        <taxon>Hexapoda</taxon>
        <taxon>Insecta</taxon>
        <taxon>Pterygota</taxon>
        <taxon>Neoptera</taxon>
        <taxon>Endopterygota</taxon>
        <taxon>Lepidoptera</taxon>
        <taxon>Glossata</taxon>
        <taxon>Ditrysia</taxon>
        <taxon>Papilionoidea</taxon>
        <taxon>Pieridae</taxon>
        <taxon>Pierinae</taxon>
        <taxon>Leptosia</taxon>
    </lineage>
</organism>
<evidence type="ECO:0000313" key="6">
    <source>
        <dbReference type="EMBL" id="CAK1554703.1"/>
    </source>
</evidence>
<proteinExistence type="predicted"/>
<dbReference type="InterPro" id="IPR036691">
    <property type="entry name" value="Endo/exonu/phosph_ase_sf"/>
</dbReference>
<keyword evidence="1" id="KW-0479">Metal-binding</keyword>
<evidence type="ECO:0000313" key="7">
    <source>
        <dbReference type="Proteomes" id="UP001497472"/>
    </source>
</evidence>
<name>A0AAV1K0W6_9NEOP</name>
<dbReference type="PANTHER" id="PTHR11505">
    <property type="entry name" value="L1 TRANSPOSABLE ELEMENT-RELATED"/>
    <property type="match status" value="1"/>
</dbReference>
<keyword evidence="4" id="KW-0175">Coiled coil</keyword>
<evidence type="ECO:0000256" key="2">
    <source>
        <dbReference type="ARBA" id="ARBA00022771"/>
    </source>
</evidence>
<dbReference type="InterPro" id="IPR001965">
    <property type="entry name" value="Znf_PHD"/>
</dbReference>
<dbReference type="InterPro" id="IPR019786">
    <property type="entry name" value="Zinc_finger_PHD-type_CS"/>
</dbReference>
<evidence type="ECO:0000256" key="1">
    <source>
        <dbReference type="ARBA" id="ARBA00022723"/>
    </source>
</evidence>
<dbReference type="SUPFAM" id="SSF56219">
    <property type="entry name" value="DNase I-like"/>
    <property type="match status" value="1"/>
</dbReference>
<comment type="caution">
    <text evidence="6">The sequence shown here is derived from an EMBL/GenBank/DDBJ whole genome shotgun (WGS) entry which is preliminary data.</text>
</comment>
<keyword evidence="3" id="KW-0862">Zinc</keyword>
<sequence length="446" mass="50204">MNCTKCNEPLTDSVSCAQCSGAYHYVCAGVSETSYKKMGPEKRAAWRCITCRAVVSTDNTTNAEILRELKNLKSEFNSFKLDLDTVKRDTHDTVDAVRELTLSWTSLETRINLIEERMGELELKITKISTDCDSSREEVALLKHNHNLQDQFSRLNNVEILGVPSKSGENLHNIVSDICAVTGFRLEPTDVDTVHRVRQFPTHDGQAPRPPAIVVRFTRRRRKDELLAAARARRTVTTADIKLAGPQSKIFINEHLTPSNKLLLKRARELKSELNYSYLWHRYDSVTSGETGAGPSRGGGVLTAVERGLRVRRRDDWCSSQSAEEFWVSVDACGVPLHRAPPRSPHTRNYKNVFLHIACCYFPHNNNNLASLQMFFENAAKLILDNPNDVFILLGDFNISNAIWEPSNDGFSEIGSQEAQAECLPLPSTSTNPAPKLMNWTKLFKK</sequence>
<dbReference type="Gene3D" id="3.30.40.10">
    <property type="entry name" value="Zinc/RING finger domain, C3HC4 (zinc finger)"/>
    <property type="match status" value="1"/>
</dbReference>
<dbReference type="Gene3D" id="3.60.10.10">
    <property type="entry name" value="Endonuclease/exonuclease/phosphatase"/>
    <property type="match status" value="1"/>
</dbReference>
<keyword evidence="2" id="KW-0863">Zinc-finger</keyword>
<evidence type="ECO:0000256" key="3">
    <source>
        <dbReference type="ARBA" id="ARBA00022833"/>
    </source>
</evidence>
<feature type="coiled-coil region" evidence="4">
    <location>
        <begin position="62"/>
        <end position="89"/>
    </location>
</feature>
<dbReference type="EMBL" id="CAVLEF010000279">
    <property type="protein sequence ID" value="CAK1554703.1"/>
    <property type="molecule type" value="Genomic_DNA"/>
</dbReference>
<evidence type="ECO:0000256" key="4">
    <source>
        <dbReference type="SAM" id="Coils"/>
    </source>
</evidence>
<dbReference type="GO" id="GO:0008270">
    <property type="term" value="F:zinc ion binding"/>
    <property type="evidence" value="ECO:0007669"/>
    <property type="project" value="UniProtKB-KW"/>
</dbReference>
<feature type="domain" description="Zinc finger PHD-type" evidence="5">
    <location>
        <begin position="2"/>
        <end position="52"/>
    </location>
</feature>
<dbReference type="SUPFAM" id="SSF57903">
    <property type="entry name" value="FYVE/PHD zinc finger"/>
    <property type="match status" value="1"/>
</dbReference>
<dbReference type="Proteomes" id="UP001497472">
    <property type="component" value="Unassembled WGS sequence"/>
</dbReference>
<dbReference type="InterPro" id="IPR011011">
    <property type="entry name" value="Znf_FYVE_PHD"/>
</dbReference>
<evidence type="ECO:0000259" key="5">
    <source>
        <dbReference type="SMART" id="SM00249"/>
    </source>
</evidence>
<accession>A0AAV1K0W6</accession>
<gene>
    <name evidence="6" type="ORF">LNINA_LOCUS13588</name>
</gene>
<dbReference type="PROSITE" id="PS01359">
    <property type="entry name" value="ZF_PHD_1"/>
    <property type="match status" value="1"/>
</dbReference>